<feature type="region of interest" description="Disordered" evidence="1">
    <location>
        <begin position="1"/>
        <end position="26"/>
    </location>
</feature>
<dbReference type="Proteomes" id="UP000735302">
    <property type="component" value="Unassembled WGS sequence"/>
</dbReference>
<dbReference type="AlphaFoldDB" id="A0AAV4DRC4"/>
<name>A0AAV4DRC4_9GAST</name>
<evidence type="ECO:0000256" key="1">
    <source>
        <dbReference type="SAM" id="MobiDB-lite"/>
    </source>
</evidence>
<protein>
    <submittedName>
        <fullName evidence="2">Uncharacterized protein</fullName>
    </submittedName>
</protein>
<sequence>MYIASLQHHDLKFPSPPSGQGASGGVRIRDREVAADLRADSLSTVPPTPPTSEDSICLRIDKFFFTACIVHPAPLSAVNYCLML</sequence>
<organism evidence="2 3">
    <name type="scientific">Plakobranchus ocellatus</name>
    <dbReference type="NCBI Taxonomy" id="259542"/>
    <lineage>
        <taxon>Eukaryota</taxon>
        <taxon>Metazoa</taxon>
        <taxon>Spiralia</taxon>
        <taxon>Lophotrochozoa</taxon>
        <taxon>Mollusca</taxon>
        <taxon>Gastropoda</taxon>
        <taxon>Heterobranchia</taxon>
        <taxon>Euthyneura</taxon>
        <taxon>Panpulmonata</taxon>
        <taxon>Sacoglossa</taxon>
        <taxon>Placobranchoidea</taxon>
        <taxon>Plakobranchidae</taxon>
        <taxon>Plakobranchus</taxon>
    </lineage>
</organism>
<proteinExistence type="predicted"/>
<gene>
    <name evidence="2" type="ORF">PoB_007336200</name>
</gene>
<accession>A0AAV4DRC4</accession>
<evidence type="ECO:0000313" key="3">
    <source>
        <dbReference type="Proteomes" id="UP000735302"/>
    </source>
</evidence>
<reference evidence="2 3" key="1">
    <citation type="journal article" date="2021" name="Elife">
        <title>Chloroplast acquisition without the gene transfer in kleptoplastic sea slugs, Plakobranchus ocellatus.</title>
        <authorList>
            <person name="Maeda T."/>
            <person name="Takahashi S."/>
            <person name="Yoshida T."/>
            <person name="Shimamura S."/>
            <person name="Takaki Y."/>
            <person name="Nagai Y."/>
            <person name="Toyoda A."/>
            <person name="Suzuki Y."/>
            <person name="Arimoto A."/>
            <person name="Ishii H."/>
            <person name="Satoh N."/>
            <person name="Nishiyama T."/>
            <person name="Hasebe M."/>
            <person name="Maruyama T."/>
            <person name="Minagawa J."/>
            <person name="Obokata J."/>
            <person name="Shigenobu S."/>
        </authorList>
    </citation>
    <scope>NUCLEOTIDE SEQUENCE [LARGE SCALE GENOMIC DNA]</scope>
</reference>
<evidence type="ECO:0000313" key="2">
    <source>
        <dbReference type="EMBL" id="GFO46857.1"/>
    </source>
</evidence>
<comment type="caution">
    <text evidence="2">The sequence shown here is derived from an EMBL/GenBank/DDBJ whole genome shotgun (WGS) entry which is preliminary data.</text>
</comment>
<keyword evidence="3" id="KW-1185">Reference proteome</keyword>
<dbReference type="EMBL" id="BLXT01008226">
    <property type="protein sequence ID" value="GFO46857.1"/>
    <property type="molecule type" value="Genomic_DNA"/>
</dbReference>